<dbReference type="OrthoDB" id="9808398at2"/>
<dbReference type="Pfam" id="PF00561">
    <property type="entry name" value="Abhydrolase_1"/>
    <property type="match status" value="1"/>
</dbReference>
<accession>A0A2N5HCE2</accession>
<sequence>MSKLSTVKGRYVYVNVQDVEYKVYFEENGQGIPLVCQHTAGSDNRQWRGLLEDGNITKNFRVIAYDLPRHGKSDPPHAVEWWKEEYKLTTQWFLQFVRSFCEELELENPVFMGSSFGGNVALQLALEYPDYFRATIPVEGADYTPGYFVDWWNHPHTHGGEVCASGTWGLMAPQSPEKDRRLTWWYYSQGAPGVFKGDLYFYSVDHDLRGKLHLINAEKCPVYLMTGEYDYLSTPADSKRTADQISGAKFVEMKGIGHFPMSENYEVFVKYLEEVLQDILMKEKALVIK</sequence>
<dbReference type="InterPro" id="IPR050266">
    <property type="entry name" value="AB_hydrolase_sf"/>
</dbReference>
<feature type="domain" description="AB hydrolase-1" evidence="1">
    <location>
        <begin position="33"/>
        <end position="264"/>
    </location>
</feature>
<proteinExistence type="predicted"/>
<dbReference type="PRINTS" id="PR00111">
    <property type="entry name" value="ABHYDROLASE"/>
</dbReference>
<dbReference type="Gene3D" id="3.40.50.1820">
    <property type="entry name" value="alpha/beta hydrolase"/>
    <property type="match status" value="1"/>
</dbReference>
<organism evidence="2 3">
    <name type="scientific">Neobacillus cucumis</name>
    <dbReference type="NCBI Taxonomy" id="1740721"/>
    <lineage>
        <taxon>Bacteria</taxon>
        <taxon>Bacillati</taxon>
        <taxon>Bacillota</taxon>
        <taxon>Bacilli</taxon>
        <taxon>Bacillales</taxon>
        <taxon>Bacillaceae</taxon>
        <taxon>Neobacillus</taxon>
    </lineage>
</organism>
<evidence type="ECO:0000313" key="2">
    <source>
        <dbReference type="EMBL" id="PLS03191.1"/>
    </source>
</evidence>
<dbReference type="PANTHER" id="PTHR43798">
    <property type="entry name" value="MONOACYLGLYCEROL LIPASE"/>
    <property type="match status" value="1"/>
</dbReference>
<name>A0A2N5HCE2_9BACI</name>
<keyword evidence="3" id="KW-1185">Reference proteome</keyword>
<dbReference type="InterPro" id="IPR029058">
    <property type="entry name" value="AB_hydrolase_fold"/>
</dbReference>
<dbReference type="RefSeq" id="WP_101648920.1">
    <property type="nucleotide sequence ID" value="NZ_PGVE01000063.1"/>
</dbReference>
<dbReference type="EMBL" id="PGVE01000063">
    <property type="protein sequence ID" value="PLS03191.1"/>
    <property type="molecule type" value="Genomic_DNA"/>
</dbReference>
<evidence type="ECO:0000313" key="3">
    <source>
        <dbReference type="Proteomes" id="UP000234950"/>
    </source>
</evidence>
<evidence type="ECO:0000259" key="1">
    <source>
        <dbReference type="Pfam" id="PF00561"/>
    </source>
</evidence>
<protein>
    <submittedName>
        <fullName evidence="2">Carboxylesterase</fullName>
    </submittedName>
</protein>
<dbReference type="InterPro" id="IPR000073">
    <property type="entry name" value="AB_hydrolase_1"/>
</dbReference>
<dbReference type="Proteomes" id="UP000234950">
    <property type="component" value="Unassembled WGS sequence"/>
</dbReference>
<reference evidence="2 3" key="1">
    <citation type="submission" date="2017-11" db="EMBL/GenBank/DDBJ databases">
        <title>Comparitive Functional Genomics of Dry Heat Resistant strains isolated from the Viking Spacecraft.</title>
        <authorList>
            <person name="Seuylemezian A."/>
            <person name="Cooper K."/>
            <person name="Vaishampayan P."/>
        </authorList>
    </citation>
    <scope>NUCLEOTIDE SEQUENCE [LARGE SCALE GENOMIC DNA]</scope>
    <source>
        <strain evidence="2 3">V32-6</strain>
    </source>
</reference>
<dbReference type="AlphaFoldDB" id="A0A2N5HCE2"/>
<comment type="caution">
    <text evidence="2">The sequence shown here is derived from an EMBL/GenBank/DDBJ whole genome shotgun (WGS) entry which is preliminary data.</text>
</comment>
<dbReference type="SUPFAM" id="SSF53474">
    <property type="entry name" value="alpha/beta-Hydrolases"/>
    <property type="match status" value="1"/>
</dbReference>
<gene>
    <name evidence="2" type="ORF">CVD27_16165</name>
</gene>